<dbReference type="OrthoDB" id="15189at2759"/>
<evidence type="ECO:0000256" key="1">
    <source>
        <dbReference type="ARBA" id="ARBA00007447"/>
    </source>
</evidence>
<comment type="similarity">
    <text evidence="1">Belongs to the peptidase A1 family.</text>
</comment>
<name>A0A0U1LII8_TALIS</name>
<feature type="domain" description="Peptidase A1" evidence="5">
    <location>
        <begin position="49"/>
        <end position="421"/>
    </location>
</feature>
<dbReference type="PANTHER" id="PTHR47966">
    <property type="entry name" value="BETA-SITE APP-CLEAVING ENZYME, ISOFORM A-RELATED"/>
    <property type="match status" value="1"/>
</dbReference>
<organism evidence="6 7">
    <name type="scientific">Talaromyces islandicus</name>
    <name type="common">Penicillium islandicum</name>
    <dbReference type="NCBI Taxonomy" id="28573"/>
    <lineage>
        <taxon>Eukaryota</taxon>
        <taxon>Fungi</taxon>
        <taxon>Dikarya</taxon>
        <taxon>Ascomycota</taxon>
        <taxon>Pezizomycotina</taxon>
        <taxon>Eurotiomycetes</taxon>
        <taxon>Eurotiomycetidae</taxon>
        <taxon>Eurotiales</taxon>
        <taxon>Trichocomaceae</taxon>
        <taxon>Talaromyces</taxon>
        <taxon>Talaromyces sect. Islandici</taxon>
    </lineage>
</organism>
<dbReference type="InterPro" id="IPR034164">
    <property type="entry name" value="Pepsin-like_dom"/>
</dbReference>
<evidence type="ECO:0000256" key="4">
    <source>
        <dbReference type="SAM" id="SignalP"/>
    </source>
</evidence>
<dbReference type="STRING" id="28573.A0A0U1LII8"/>
<evidence type="ECO:0000313" key="6">
    <source>
        <dbReference type="EMBL" id="CRG82839.1"/>
    </source>
</evidence>
<dbReference type="Pfam" id="PF00026">
    <property type="entry name" value="Asp"/>
    <property type="match status" value="1"/>
</dbReference>
<proteinExistence type="inferred from homology"/>
<dbReference type="CDD" id="cd05471">
    <property type="entry name" value="pepsin_like"/>
    <property type="match status" value="1"/>
</dbReference>
<reference evidence="6 7" key="1">
    <citation type="submission" date="2015-04" db="EMBL/GenBank/DDBJ databases">
        <authorList>
            <person name="Syromyatnikov M.Y."/>
            <person name="Popov V.N."/>
        </authorList>
    </citation>
    <scope>NUCLEOTIDE SEQUENCE [LARGE SCALE GENOMIC DNA]</scope>
    <source>
        <strain evidence="6">WF-38-12</strain>
    </source>
</reference>
<dbReference type="PRINTS" id="PR00792">
    <property type="entry name" value="PEPSIN"/>
</dbReference>
<dbReference type="GO" id="GO:0006508">
    <property type="term" value="P:proteolysis"/>
    <property type="evidence" value="ECO:0007669"/>
    <property type="project" value="InterPro"/>
</dbReference>
<keyword evidence="7" id="KW-1185">Reference proteome</keyword>
<evidence type="ECO:0000256" key="2">
    <source>
        <dbReference type="ARBA" id="ARBA00022801"/>
    </source>
</evidence>
<keyword evidence="4" id="KW-0732">Signal</keyword>
<gene>
    <name evidence="6" type="ORF">PISL3812_00185</name>
</gene>
<accession>A0A0U1LII8</accession>
<dbReference type="OMA" id="PMTPIRN"/>
<feature type="active site" evidence="3">
    <location>
        <position position="311"/>
    </location>
</feature>
<dbReference type="AlphaFoldDB" id="A0A0U1LII8"/>
<dbReference type="PROSITE" id="PS51767">
    <property type="entry name" value="PEPTIDASE_A1"/>
    <property type="match status" value="1"/>
</dbReference>
<feature type="signal peptide" evidence="4">
    <location>
        <begin position="1"/>
        <end position="21"/>
    </location>
</feature>
<dbReference type="SUPFAM" id="SSF50630">
    <property type="entry name" value="Acid proteases"/>
    <property type="match status" value="1"/>
</dbReference>
<dbReference type="PANTHER" id="PTHR47966:SF47">
    <property type="entry name" value="ENDOPEPTIDASE, PUTATIVE (AFU_ORTHOLOGUE AFUA_3G01220)-RELATED"/>
    <property type="match status" value="1"/>
</dbReference>
<sequence length="555" mass="59657">MIKLGLSLVAFASTQFVTCHASPNVLPLRRRSNHGALLNVTGADLYNIFDTEVTIGNQTFVVQVDTGSSDLWVLQDGWQCINGTTNSEIPQADCTFGNATYKPSPTLEIIEDGYFGVVYGAGNALGALAYEDVTLGGITVQQQIIGLVNSTFDTGSGIDAGVMGFGYPVLTMAHFGSKFADNDSQALLLNRTTYDPIFTRMWKQGLVEPWFSLALERPSPDDEVVGTGGYLGLGELASVSYDTDSWAVKPVEVTNGIPGAFTNNTQEITEWTLSVDGVFWAPADNVSNSSVATSSTPGFGSNSTAFQAVVDSGQPLNLLPPEIIDEVHALFDPPVYYDATSRVYVASCDSKPPRLGIQLAGRVFWHKPEDLIMSVGDGSCSSALYPTGSSSLGVSFNFLGDAFLRNVLAVFDFGNDEMRFASRSDGGGVSLPETSNVGVSNSLNSKPKGSDLANYYQIYARYQQSGFWVVRVVRQAMADIVVGEKALSGEWVRISVKCFEITDRMIMSFEGRSCNIADGEGKLIPNGKLGPEDGQTTREVEGRLQMLCNESVGEV</sequence>
<dbReference type="Proteomes" id="UP000054383">
    <property type="component" value="Unassembled WGS sequence"/>
</dbReference>
<dbReference type="InterPro" id="IPR001461">
    <property type="entry name" value="Aspartic_peptidase_A1"/>
</dbReference>
<keyword evidence="2" id="KW-0378">Hydrolase</keyword>
<dbReference type="GO" id="GO:0004190">
    <property type="term" value="F:aspartic-type endopeptidase activity"/>
    <property type="evidence" value="ECO:0007669"/>
    <property type="project" value="InterPro"/>
</dbReference>
<dbReference type="EMBL" id="CVMT01000001">
    <property type="protein sequence ID" value="CRG82839.1"/>
    <property type="molecule type" value="Genomic_DNA"/>
</dbReference>
<dbReference type="GO" id="GO:0000324">
    <property type="term" value="C:fungal-type vacuole"/>
    <property type="evidence" value="ECO:0007669"/>
    <property type="project" value="TreeGrafter"/>
</dbReference>
<evidence type="ECO:0000256" key="3">
    <source>
        <dbReference type="PIRSR" id="PIRSR601461-1"/>
    </source>
</evidence>
<evidence type="ECO:0000259" key="5">
    <source>
        <dbReference type="PROSITE" id="PS51767"/>
    </source>
</evidence>
<dbReference type="Gene3D" id="2.40.70.10">
    <property type="entry name" value="Acid Proteases"/>
    <property type="match status" value="2"/>
</dbReference>
<feature type="chain" id="PRO_5006710982" description="Peptidase A1 domain-containing protein" evidence="4">
    <location>
        <begin position="22"/>
        <end position="555"/>
    </location>
</feature>
<feature type="active site" evidence="3">
    <location>
        <position position="65"/>
    </location>
</feature>
<dbReference type="InterPro" id="IPR033121">
    <property type="entry name" value="PEPTIDASE_A1"/>
</dbReference>
<protein>
    <recommendedName>
        <fullName evidence="5">Peptidase A1 domain-containing protein</fullName>
    </recommendedName>
</protein>
<dbReference type="InterPro" id="IPR021109">
    <property type="entry name" value="Peptidase_aspartic_dom_sf"/>
</dbReference>
<evidence type="ECO:0000313" key="7">
    <source>
        <dbReference type="Proteomes" id="UP000054383"/>
    </source>
</evidence>